<dbReference type="EMBL" id="JAUHGV010000349">
    <property type="protein sequence ID" value="MDN4015350.1"/>
    <property type="molecule type" value="Genomic_DNA"/>
</dbReference>
<protein>
    <submittedName>
        <fullName evidence="2">Uncharacterized protein</fullName>
    </submittedName>
</protein>
<keyword evidence="1" id="KW-0472">Membrane</keyword>
<feature type="non-terminal residue" evidence="2">
    <location>
        <position position="1"/>
    </location>
</feature>
<keyword evidence="1" id="KW-1133">Transmembrane helix</keyword>
<evidence type="ECO:0000256" key="1">
    <source>
        <dbReference type="SAM" id="Phobius"/>
    </source>
</evidence>
<feature type="transmembrane region" description="Helical" evidence="1">
    <location>
        <begin position="7"/>
        <end position="26"/>
    </location>
</feature>
<comment type="caution">
    <text evidence="2">The sequence shown here is derived from an EMBL/GenBank/DDBJ whole genome shotgun (WGS) entry which is preliminary data.</text>
</comment>
<proteinExistence type="predicted"/>
<dbReference type="RefSeq" id="WP_290343872.1">
    <property type="nucleotide sequence ID" value="NZ_JAUHGV010000349.1"/>
</dbReference>
<organism evidence="2 3">
    <name type="scientific">Chryseobacterium gambrini</name>
    <dbReference type="NCBI Taxonomy" id="373672"/>
    <lineage>
        <taxon>Bacteria</taxon>
        <taxon>Pseudomonadati</taxon>
        <taxon>Bacteroidota</taxon>
        <taxon>Flavobacteriia</taxon>
        <taxon>Flavobacteriales</taxon>
        <taxon>Weeksellaceae</taxon>
        <taxon>Chryseobacterium group</taxon>
        <taxon>Chryseobacterium</taxon>
    </lineage>
</organism>
<dbReference type="AlphaFoldDB" id="A0AAJ1VLD5"/>
<gene>
    <name evidence="2" type="ORF">QX233_23140</name>
</gene>
<keyword evidence="1" id="KW-0812">Transmembrane</keyword>
<evidence type="ECO:0000313" key="2">
    <source>
        <dbReference type="EMBL" id="MDN4015350.1"/>
    </source>
</evidence>
<accession>A0AAJ1VLD5</accession>
<sequence>AKTGGYVAGGAAGAYVVLVGAAYLIAPGLAASAVVAGIAVLLGIVLAIGGLLYLRGRRSLTVIDSESEAQVSAE</sequence>
<feature type="transmembrane region" description="Helical" evidence="1">
    <location>
        <begin position="32"/>
        <end position="54"/>
    </location>
</feature>
<evidence type="ECO:0000313" key="3">
    <source>
        <dbReference type="Proteomes" id="UP001225933"/>
    </source>
</evidence>
<dbReference type="Proteomes" id="UP001225933">
    <property type="component" value="Unassembled WGS sequence"/>
</dbReference>
<name>A0AAJ1VLD5_9FLAO</name>
<reference evidence="2" key="1">
    <citation type="submission" date="2023-06" db="EMBL/GenBank/DDBJ databases">
        <title>Two Chryseobacterium gambrini strains from China.</title>
        <authorList>
            <person name="Zeng J."/>
            <person name="Wu Y."/>
        </authorList>
    </citation>
    <scope>NUCLEOTIDE SEQUENCE</scope>
    <source>
        <strain evidence="2">SQ219</strain>
    </source>
</reference>